<proteinExistence type="predicted"/>
<accession>A0A8H7UEP9</accession>
<dbReference type="PANTHER" id="PTHR42069">
    <property type="entry name" value="HYPHAL ANASTAMOSIS-8 PROTEIN"/>
    <property type="match status" value="1"/>
</dbReference>
<feature type="transmembrane region" description="Helical" evidence="1">
    <location>
        <begin position="36"/>
        <end position="59"/>
    </location>
</feature>
<comment type="caution">
    <text evidence="2">The sequence shown here is derived from an EMBL/GenBank/DDBJ whole genome shotgun (WGS) entry which is preliminary data.</text>
</comment>
<dbReference type="OrthoDB" id="2322965at2759"/>
<dbReference type="EMBL" id="JAEPQZ010000007">
    <property type="protein sequence ID" value="KAG2178882.1"/>
    <property type="molecule type" value="Genomic_DNA"/>
</dbReference>
<keyword evidence="3" id="KW-1185">Reference proteome</keyword>
<name>A0A8H7UEP9_MORIS</name>
<organism evidence="2 3">
    <name type="scientific">Mortierella isabellina</name>
    <name type="common">Filamentous fungus</name>
    <name type="synonym">Umbelopsis isabellina</name>
    <dbReference type="NCBI Taxonomy" id="91625"/>
    <lineage>
        <taxon>Eukaryota</taxon>
        <taxon>Fungi</taxon>
        <taxon>Fungi incertae sedis</taxon>
        <taxon>Mucoromycota</taxon>
        <taxon>Mucoromycotina</taxon>
        <taxon>Umbelopsidomycetes</taxon>
        <taxon>Umbelopsidales</taxon>
        <taxon>Umbelopsidaceae</taxon>
        <taxon>Umbelopsis</taxon>
    </lineage>
</organism>
<keyword evidence="1" id="KW-0472">Membrane</keyword>
<feature type="transmembrane region" description="Helical" evidence="1">
    <location>
        <begin position="6"/>
        <end position="24"/>
    </location>
</feature>
<dbReference type="PANTHER" id="PTHR42069:SF1">
    <property type="entry name" value="MARVEL DOMAIN-CONTAINING PROTEIN"/>
    <property type="match status" value="1"/>
</dbReference>
<gene>
    <name evidence="2" type="ORF">INT43_001728</name>
</gene>
<sequence length="189" mass="21447">MIGIVAFISFALCLAVLISYFVSGTKMANAVDRYRFFFHWSTLIGFIIVWAVTTSIFHVKSQQPQDLWHGSCFAASHDLIPGNDIWAICNASKWVSGCGFTNVGLHLLELGITLAVVPMQALRFKLKRDIDKEEQQPMSSFTSFERASVDERLYHESQHGYHQNYHKGYHQGYGKVQNPSFDSIRLQPA</sequence>
<dbReference type="Proteomes" id="UP000654370">
    <property type="component" value="Unassembled WGS sequence"/>
</dbReference>
<keyword evidence="1" id="KW-0812">Transmembrane</keyword>
<dbReference type="AlphaFoldDB" id="A0A8H7UEP9"/>
<evidence type="ECO:0000313" key="3">
    <source>
        <dbReference type="Proteomes" id="UP000654370"/>
    </source>
</evidence>
<evidence type="ECO:0000256" key="1">
    <source>
        <dbReference type="SAM" id="Phobius"/>
    </source>
</evidence>
<protein>
    <submittedName>
        <fullName evidence="2">Uncharacterized protein</fullName>
    </submittedName>
</protein>
<reference evidence="2" key="1">
    <citation type="submission" date="2020-12" db="EMBL/GenBank/DDBJ databases">
        <title>Metabolic potential, ecology and presence of endohyphal bacteria is reflected in genomic diversity of Mucoromycotina.</title>
        <authorList>
            <person name="Muszewska A."/>
            <person name="Okrasinska A."/>
            <person name="Steczkiewicz K."/>
            <person name="Drgas O."/>
            <person name="Orlowska M."/>
            <person name="Perlinska-Lenart U."/>
            <person name="Aleksandrzak-Piekarczyk T."/>
            <person name="Szatraj K."/>
            <person name="Zielenkiewicz U."/>
            <person name="Pilsyk S."/>
            <person name="Malc E."/>
            <person name="Mieczkowski P."/>
            <person name="Kruszewska J.S."/>
            <person name="Biernat P."/>
            <person name="Pawlowska J."/>
        </authorList>
    </citation>
    <scope>NUCLEOTIDE SEQUENCE</scope>
    <source>
        <strain evidence="2">WA0000067209</strain>
    </source>
</reference>
<keyword evidence="1" id="KW-1133">Transmembrane helix</keyword>
<evidence type="ECO:0000313" key="2">
    <source>
        <dbReference type="EMBL" id="KAG2178882.1"/>
    </source>
</evidence>